<dbReference type="InterPro" id="IPR027417">
    <property type="entry name" value="P-loop_NTPase"/>
</dbReference>
<comment type="caution">
    <text evidence="1">The sequence shown here is derived from an EMBL/GenBank/DDBJ whole genome shotgun (WGS) entry which is preliminary data.</text>
</comment>
<dbReference type="RefSeq" id="WP_161390413.1">
    <property type="nucleotide sequence ID" value="NZ_JBHSCP010000001.1"/>
</dbReference>
<keyword evidence="1" id="KW-0378">Hydrolase</keyword>
<keyword evidence="1" id="KW-0347">Helicase</keyword>
<name>A0A6I4TWV7_9SPHN</name>
<keyword evidence="1" id="KW-0547">Nucleotide-binding</keyword>
<gene>
    <name evidence="1" type="ORF">GRI97_07425</name>
</gene>
<keyword evidence="2" id="KW-1185">Reference proteome</keyword>
<proteinExistence type="predicted"/>
<dbReference type="EMBL" id="WTYJ01000001">
    <property type="protein sequence ID" value="MXO98813.1"/>
    <property type="molecule type" value="Genomic_DNA"/>
</dbReference>
<reference evidence="1 2" key="1">
    <citation type="submission" date="2019-12" db="EMBL/GenBank/DDBJ databases">
        <title>Genomic-based taxomic classification of the family Erythrobacteraceae.</title>
        <authorList>
            <person name="Xu L."/>
        </authorList>
    </citation>
    <scope>NUCLEOTIDE SEQUENCE [LARGE SCALE GENOMIC DNA]</scope>
    <source>
        <strain evidence="1 2">S36</strain>
    </source>
</reference>
<evidence type="ECO:0000313" key="2">
    <source>
        <dbReference type="Proteomes" id="UP000469430"/>
    </source>
</evidence>
<organism evidence="1 2">
    <name type="scientific">Croceibacterium xixiisoli</name>
    <dbReference type="NCBI Taxonomy" id="1476466"/>
    <lineage>
        <taxon>Bacteria</taxon>
        <taxon>Pseudomonadati</taxon>
        <taxon>Pseudomonadota</taxon>
        <taxon>Alphaproteobacteria</taxon>
        <taxon>Sphingomonadales</taxon>
        <taxon>Erythrobacteraceae</taxon>
        <taxon>Croceibacterium</taxon>
    </lineage>
</organism>
<evidence type="ECO:0000313" key="1">
    <source>
        <dbReference type="EMBL" id="MXO98813.1"/>
    </source>
</evidence>
<dbReference type="SUPFAM" id="SSF52540">
    <property type="entry name" value="P-loop containing nucleoside triphosphate hydrolases"/>
    <property type="match status" value="1"/>
</dbReference>
<dbReference type="Proteomes" id="UP000469430">
    <property type="component" value="Unassembled WGS sequence"/>
</dbReference>
<dbReference type="AlphaFoldDB" id="A0A6I4TWV7"/>
<keyword evidence="1" id="KW-0067">ATP-binding</keyword>
<sequence length="678" mass="75006">MTKSVPGVSVSYAQSGASTKANSLGMRAMQERAYEKRGEQYLLIKSPPASGKSRALMFIALDKLANQGLRQAIIVVPEKSIGASFADEPLSTYGFWADWVVTPKWNLCNAPGEDGGKVNSVGAFLDSDDTVLVCTHATFRFAVDRFGVEAFDDRLIAVDEFHHVSANPDNRLGQHLAEFIARDKVHVVAMTGSYFRGDAEAVLSPGDEAKFDSVTYTYYEQLNGYEWLKQLNIGYFFYSGAYADDILAVLDPDEKTIIHIPSVNSRESTKDKIKEVNHILDALGSWEGVDEATGFQLVKTAAGKTLRIADLVDDDANKRARVLAALKDPAQKNNRDNVDIIIALGMAKEGFDWIWCEHALTVGYRASLTEIVQIIGRATRDAPGKTHARFTNLIAEPDASESAVTEAVNDTLKAIAASLLMEQVLAPRFEFKPKNPTNVAAPDFDYGPDGYDPEKCNVGFHEERGVFQIEIKGLNEPKSPEANRICREDLNEVIASFVQDKVTMERGLFDEELVPEELTQLRMGKIIKDKYPELNEQDQEAVRQHAIAALNLTQQAARIVAGEPSGNTALIDGVRKFAMDVRELDIDLIDRINPFQEAYAILAKTMSEDRLKQVAAAIAAKRTSFSPEDAAEYADRAVRFKKERGRLPSLTASDPWEKQMAEGAAAFMRFRKEGRYGA</sequence>
<accession>A0A6I4TWV7</accession>
<dbReference type="Gene3D" id="3.40.50.300">
    <property type="entry name" value="P-loop containing nucleotide triphosphate hydrolases"/>
    <property type="match status" value="2"/>
</dbReference>
<dbReference type="OrthoDB" id="9803860at2"/>
<dbReference type="GO" id="GO:0004386">
    <property type="term" value="F:helicase activity"/>
    <property type="evidence" value="ECO:0007669"/>
    <property type="project" value="UniProtKB-KW"/>
</dbReference>
<protein>
    <submittedName>
        <fullName evidence="1">DEAD/DEAH box helicase</fullName>
    </submittedName>
</protein>